<dbReference type="EMBL" id="ML977571">
    <property type="protein sequence ID" value="KAF2003760.1"/>
    <property type="molecule type" value="Genomic_DNA"/>
</dbReference>
<dbReference type="GO" id="GO:0008168">
    <property type="term" value="F:methyltransferase activity"/>
    <property type="evidence" value="ECO:0007669"/>
    <property type="project" value="UniProtKB-KW"/>
</dbReference>
<organism evidence="2 3">
    <name type="scientific">Amniculicola lignicola CBS 123094</name>
    <dbReference type="NCBI Taxonomy" id="1392246"/>
    <lineage>
        <taxon>Eukaryota</taxon>
        <taxon>Fungi</taxon>
        <taxon>Dikarya</taxon>
        <taxon>Ascomycota</taxon>
        <taxon>Pezizomycotina</taxon>
        <taxon>Dothideomycetes</taxon>
        <taxon>Pleosporomycetidae</taxon>
        <taxon>Pleosporales</taxon>
        <taxon>Amniculicolaceae</taxon>
        <taxon>Amniculicola</taxon>
    </lineage>
</organism>
<dbReference type="CDD" id="cd02440">
    <property type="entry name" value="AdoMet_MTases"/>
    <property type="match status" value="1"/>
</dbReference>
<name>A0A6A5WPB2_9PLEO</name>
<dbReference type="InterPro" id="IPR050447">
    <property type="entry name" value="Erg6_SMT_methyltransf"/>
</dbReference>
<dbReference type="Proteomes" id="UP000799779">
    <property type="component" value="Unassembled WGS sequence"/>
</dbReference>
<dbReference type="AlphaFoldDB" id="A0A6A5WPB2"/>
<dbReference type="PANTHER" id="PTHR44068:SF11">
    <property type="entry name" value="GERANYL DIPHOSPHATE 2-C-METHYLTRANSFERASE"/>
    <property type="match status" value="1"/>
</dbReference>
<keyword evidence="2" id="KW-0489">Methyltransferase</keyword>
<gene>
    <name evidence="2" type="ORF">P154DRAFT_486474</name>
</gene>
<evidence type="ECO:0000313" key="3">
    <source>
        <dbReference type="Proteomes" id="UP000799779"/>
    </source>
</evidence>
<evidence type="ECO:0000259" key="1">
    <source>
        <dbReference type="Pfam" id="PF13649"/>
    </source>
</evidence>
<dbReference type="SUPFAM" id="SSF53335">
    <property type="entry name" value="S-adenosyl-L-methionine-dependent methyltransferases"/>
    <property type="match status" value="1"/>
</dbReference>
<dbReference type="InterPro" id="IPR029063">
    <property type="entry name" value="SAM-dependent_MTases_sf"/>
</dbReference>
<dbReference type="Pfam" id="PF13649">
    <property type="entry name" value="Methyltransf_25"/>
    <property type="match status" value="1"/>
</dbReference>
<dbReference type="PANTHER" id="PTHR44068">
    <property type="entry name" value="ZGC:194242"/>
    <property type="match status" value="1"/>
</dbReference>
<dbReference type="GO" id="GO:0032259">
    <property type="term" value="P:methylation"/>
    <property type="evidence" value="ECO:0007669"/>
    <property type="project" value="UniProtKB-KW"/>
</dbReference>
<dbReference type="OrthoDB" id="540004at2759"/>
<dbReference type="InterPro" id="IPR041698">
    <property type="entry name" value="Methyltransf_25"/>
</dbReference>
<keyword evidence="2" id="KW-0808">Transferase</keyword>
<dbReference type="Gene3D" id="3.40.50.150">
    <property type="entry name" value="Vaccinia Virus protein VP39"/>
    <property type="match status" value="1"/>
</dbReference>
<feature type="domain" description="Methyltransferase" evidence="1">
    <location>
        <begin position="61"/>
        <end position="161"/>
    </location>
</feature>
<reference evidence="2" key="1">
    <citation type="journal article" date="2020" name="Stud. Mycol.">
        <title>101 Dothideomycetes genomes: a test case for predicting lifestyles and emergence of pathogens.</title>
        <authorList>
            <person name="Haridas S."/>
            <person name="Albert R."/>
            <person name="Binder M."/>
            <person name="Bloem J."/>
            <person name="Labutti K."/>
            <person name="Salamov A."/>
            <person name="Andreopoulos B."/>
            <person name="Baker S."/>
            <person name="Barry K."/>
            <person name="Bills G."/>
            <person name="Bluhm B."/>
            <person name="Cannon C."/>
            <person name="Castanera R."/>
            <person name="Culley D."/>
            <person name="Daum C."/>
            <person name="Ezra D."/>
            <person name="Gonzalez J."/>
            <person name="Henrissat B."/>
            <person name="Kuo A."/>
            <person name="Liang C."/>
            <person name="Lipzen A."/>
            <person name="Lutzoni F."/>
            <person name="Magnuson J."/>
            <person name="Mondo S."/>
            <person name="Nolan M."/>
            <person name="Ohm R."/>
            <person name="Pangilinan J."/>
            <person name="Park H.-J."/>
            <person name="Ramirez L."/>
            <person name="Alfaro M."/>
            <person name="Sun H."/>
            <person name="Tritt A."/>
            <person name="Yoshinaga Y."/>
            <person name="Zwiers L.-H."/>
            <person name="Turgeon B."/>
            <person name="Goodwin S."/>
            <person name="Spatafora J."/>
            <person name="Crous P."/>
            <person name="Grigoriev I."/>
        </authorList>
    </citation>
    <scope>NUCLEOTIDE SEQUENCE</scope>
    <source>
        <strain evidence="2">CBS 123094</strain>
    </source>
</reference>
<accession>A0A6A5WPB2</accession>
<evidence type="ECO:0000313" key="2">
    <source>
        <dbReference type="EMBL" id="KAF2003760.1"/>
    </source>
</evidence>
<proteinExistence type="predicted"/>
<sequence>MSTQPIPPDLKARLKDSYDAIAPQYNKTFTPISDPLRLKYLSTLLAELKPSTNPTSSPQKVLELGCGAGLPITKALLDHPSPTLHLTSNDLSSTQITLARENLAAYEEAARLDLVQGDMLALSFPPSTFTAVLAFYSIIHLPRSEQPLLLSKIHDWLEPGGLFLANFSAEDMEEGVVDEWLGLEKGWMFWSGWGVEGSVGMVEKAGFEILVREVSRDVVDADFVWVLARKKKEQVEIG</sequence>
<keyword evidence="3" id="KW-1185">Reference proteome</keyword>
<protein>
    <submittedName>
        <fullName evidence="2">Methyltransferase domain-containing protein</fullName>
    </submittedName>
</protein>